<name>A0ABQ4N721_9BACL</name>
<dbReference type="RefSeq" id="WP_213528785.1">
    <property type="nucleotide sequence ID" value="NZ_BOVJ01000068.1"/>
</dbReference>
<evidence type="ECO:0000313" key="1">
    <source>
        <dbReference type="EMBL" id="GIQ63706.1"/>
    </source>
</evidence>
<gene>
    <name evidence="1" type="ORF">PACILC2_22740</name>
</gene>
<organism evidence="1 2">
    <name type="scientific">Paenibacillus cisolokensis</name>
    <dbReference type="NCBI Taxonomy" id="1658519"/>
    <lineage>
        <taxon>Bacteria</taxon>
        <taxon>Bacillati</taxon>
        <taxon>Bacillota</taxon>
        <taxon>Bacilli</taxon>
        <taxon>Bacillales</taxon>
        <taxon>Paenibacillaceae</taxon>
        <taxon>Paenibacillus</taxon>
    </lineage>
</organism>
<proteinExistence type="predicted"/>
<accession>A0ABQ4N721</accession>
<reference evidence="1 2" key="1">
    <citation type="submission" date="2021-04" db="EMBL/GenBank/DDBJ databases">
        <title>Draft genome sequence of Paenibacillus cisolokensis, LC2-13A.</title>
        <authorList>
            <person name="Uke A."/>
            <person name="Chhe C."/>
            <person name="Baramee S."/>
            <person name="Kosugi A."/>
        </authorList>
    </citation>
    <scope>NUCLEOTIDE SEQUENCE [LARGE SCALE GENOMIC DNA]</scope>
    <source>
        <strain evidence="1 2">LC2-13A</strain>
    </source>
</reference>
<dbReference type="EMBL" id="BOVJ01000068">
    <property type="protein sequence ID" value="GIQ63706.1"/>
    <property type="molecule type" value="Genomic_DNA"/>
</dbReference>
<keyword evidence="2" id="KW-1185">Reference proteome</keyword>
<comment type="caution">
    <text evidence="1">The sequence shown here is derived from an EMBL/GenBank/DDBJ whole genome shotgun (WGS) entry which is preliminary data.</text>
</comment>
<evidence type="ECO:0000313" key="2">
    <source>
        <dbReference type="Proteomes" id="UP000680304"/>
    </source>
</evidence>
<dbReference type="Proteomes" id="UP000680304">
    <property type="component" value="Unassembled WGS sequence"/>
</dbReference>
<sequence length="82" mass="8913">MNKAIAKYPFSGTGDYSVEFPDTMSSLVLFNDGSTDITFSTDHFTHTLKPGDVFDEWLANFTSLKITSAGGQFRGYCRSGGG</sequence>
<protein>
    <submittedName>
        <fullName evidence="1">Uncharacterized protein</fullName>
    </submittedName>
</protein>